<dbReference type="OMA" id="HINAVCP"/>
<sequence length="205" mass="21883">MSGILNITGRIAVVTSLLSGNSHTIALTLATEGTCVVCSNLTPEVYSKDYKQLNKIVNKQVSAFDKTMTINTQGVFLGMKYTITQIMKQAPLPSGERGWIINITSISASYCASKGAVVNLTRQVAVDYAPEKIHINAVCPGFLATAMVRSFLEGKETNAMLHSQSPWPHLGTAEDVAKAVLVLSSPAASWMTGSFINVDGGFLAK</sequence>
<protein>
    <submittedName>
        <fullName evidence="3">Uncharacterized protein</fullName>
    </submittedName>
</protein>
<evidence type="ECO:0000256" key="2">
    <source>
        <dbReference type="ARBA" id="ARBA00022857"/>
    </source>
</evidence>
<accession>A0A1L9U3C2</accession>
<dbReference type="AlphaFoldDB" id="A0A1L9U3C2"/>
<dbReference type="PANTHER" id="PTHR42760:SF124">
    <property type="entry name" value="SHORT-CHAIN DEHYDROGENASE_REDUCTASE"/>
    <property type="match status" value="1"/>
</dbReference>
<dbReference type="RefSeq" id="XP_067473415.1">
    <property type="nucleotide sequence ID" value="XM_067628157.1"/>
</dbReference>
<name>A0A1L9U3C2_ASPBC</name>
<proteinExistence type="inferred from homology"/>
<organism evidence="3 4">
    <name type="scientific">Aspergillus brasiliensis (strain CBS 101740 / IMI 381727 / IBT 21946)</name>
    <dbReference type="NCBI Taxonomy" id="767769"/>
    <lineage>
        <taxon>Eukaryota</taxon>
        <taxon>Fungi</taxon>
        <taxon>Dikarya</taxon>
        <taxon>Ascomycota</taxon>
        <taxon>Pezizomycotina</taxon>
        <taxon>Eurotiomycetes</taxon>
        <taxon>Eurotiomycetidae</taxon>
        <taxon>Eurotiales</taxon>
        <taxon>Aspergillaceae</taxon>
        <taxon>Aspergillus</taxon>
        <taxon>Aspergillus subgen. Circumdati</taxon>
    </lineage>
</organism>
<dbReference type="Gene3D" id="3.40.50.720">
    <property type="entry name" value="NAD(P)-binding Rossmann-like Domain"/>
    <property type="match status" value="1"/>
</dbReference>
<dbReference type="GO" id="GO:0016616">
    <property type="term" value="F:oxidoreductase activity, acting on the CH-OH group of donors, NAD or NADP as acceptor"/>
    <property type="evidence" value="ECO:0007669"/>
    <property type="project" value="TreeGrafter"/>
</dbReference>
<dbReference type="Pfam" id="PF13561">
    <property type="entry name" value="adh_short_C2"/>
    <property type="match status" value="1"/>
</dbReference>
<evidence type="ECO:0000313" key="3">
    <source>
        <dbReference type="EMBL" id="OJJ66165.1"/>
    </source>
</evidence>
<dbReference type="GeneID" id="93580645"/>
<dbReference type="InterPro" id="IPR002347">
    <property type="entry name" value="SDR_fam"/>
</dbReference>
<dbReference type="VEuPathDB" id="FungiDB:ASPBRDRAFT_60022"/>
<evidence type="ECO:0000313" key="4">
    <source>
        <dbReference type="Proteomes" id="UP000184499"/>
    </source>
</evidence>
<reference evidence="4" key="1">
    <citation type="journal article" date="2017" name="Genome Biol.">
        <title>Comparative genomics reveals high biological diversity and specific adaptations in the industrially and medically important fungal genus Aspergillus.</title>
        <authorList>
            <person name="de Vries R.P."/>
            <person name="Riley R."/>
            <person name="Wiebenga A."/>
            <person name="Aguilar-Osorio G."/>
            <person name="Amillis S."/>
            <person name="Uchima C.A."/>
            <person name="Anderluh G."/>
            <person name="Asadollahi M."/>
            <person name="Askin M."/>
            <person name="Barry K."/>
            <person name="Battaglia E."/>
            <person name="Bayram O."/>
            <person name="Benocci T."/>
            <person name="Braus-Stromeyer S.A."/>
            <person name="Caldana C."/>
            <person name="Canovas D."/>
            <person name="Cerqueira G.C."/>
            <person name="Chen F."/>
            <person name="Chen W."/>
            <person name="Choi C."/>
            <person name="Clum A."/>
            <person name="Dos Santos R.A."/>
            <person name="Damasio A.R."/>
            <person name="Diallinas G."/>
            <person name="Emri T."/>
            <person name="Fekete E."/>
            <person name="Flipphi M."/>
            <person name="Freyberg S."/>
            <person name="Gallo A."/>
            <person name="Gournas C."/>
            <person name="Habgood R."/>
            <person name="Hainaut M."/>
            <person name="Harispe M.L."/>
            <person name="Henrissat B."/>
            <person name="Hilden K.S."/>
            <person name="Hope R."/>
            <person name="Hossain A."/>
            <person name="Karabika E."/>
            <person name="Karaffa L."/>
            <person name="Karanyi Z."/>
            <person name="Krasevec N."/>
            <person name="Kuo A."/>
            <person name="Kusch H."/>
            <person name="LaButti K."/>
            <person name="Lagendijk E.L."/>
            <person name="Lapidus A."/>
            <person name="Levasseur A."/>
            <person name="Lindquist E."/>
            <person name="Lipzen A."/>
            <person name="Logrieco A.F."/>
            <person name="MacCabe A."/>
            <person name="Maekelae M.R."/>
            <person name="Malavazi I."/>
            <person name="Melin P."/>
            <person name="Meyer V."/>
            <person name="Mielnichuk N."/>
            <person name="Miskei M."/>
            <person name="Molnar A.P."/>
            <person name="Mule G."/>
            <person name="Ngan C.Y."/>
            <person name="Orejas M."/>
            <person name="Orosz E."/>
            <person name="Ouedraogo J.P."/>
            <person name="Overkamp K.M."/>
            <person name="Park H.-S."/>
            <person name="Perrone G."/>
            <person name="Piumi F."/>
            <person name="Punt P.J."/>
            <person name="Ram A.F."/>
            <person name="Ramon A."/>
            <person name="Rauscher S."/>
            <person name="Record E."/>
            <person name="Riano-Pachon D.M."/>
            <person name="Robert V."/>
            <person name="Roehrig J."/>
            <person name="Ruller R."/>
            <person name="Salamov A."/>
            <person name="Salih N.S."/>
            <person name="Samson R.A."/>
            <person name="Sandor E."/>
            <person name="Sanguinetti M."/>
            <person name="Schuetze T."/>
            <person name="Sepcic K."/>
            <person name="Shelest E."/>
            <person name="Sherlock G."/>
            <person name="Sophianopoulou V."/>
            <person name="Squina F.M."/>
            <person name="Sun H."/>
            <person name="Susca A."/>
            <person name="Todd R.B."/>
            <person name="Tsang A."/>
            <person name="Unkles S.E."/>
            <person name="van de Wiele N."/>
            <person name="van Rossen-Uffink D."/>
            <person name="Oliveira J.V."/>
            <person name="Vesth T.C."/>
            <person name="Visser J."/>
            <person name="Yu J.-H."/>
            <person name="Zhou M."/>
            <person name="Andersen M.R."/>
            <person name="Archer D.B."/>
            <person name="Baker S.E."/>
            <person name="Benoit I."/>
            <person name="Brakhage A.A."/>
            <person name="Braus G.H."/>
            <person name="Fischer R."/>
            <person name="Frisvad J.C."/>
            <person name="Goldman G.H."/>
            <person name="Houbraken J."/>
            <person name="Oakley B."/>
            <person name="Pocsi I."/>
            <person name="Scazzocchio C."/>
            <person name="Seiboth B."/>
            <person name="vanKuyk P.A."/>
            <person name="Wortman J."/>
            <person name="Dyer P.S."/>
            <person name="Grigoriev I.V."/>
        </authorList>
    </citation>
    <scope>NUCLEOTIDE SEQUENCE [LARGE SCALE GENOMIC DNA]</scope>
    <source>
        <strain evidence="4">CBS 101740 / IMI 381727 / IBT 21946</strain>
    </source>
</reference>
<gene>
    <name evidence="3" type="ORF">ASPBRDRAFT_60022</name>
</gene>
<dbReference type="OrthoDB" id="47007at2759"/>
<dbReference type="CDD" id="cd05233">
    <property type="entry name" value="SDR_c"/>
    <property type="match status" value="1"/>
</dbReference>
<dbReference type="EMBL" id="KV878701">
    <property type="protein sequence ID" value="OJJ66165.1"/>
    <property type="molecule type" value="Genomic_DNA"/>
</dbReference>
<keyword evidence="2" id="KW-0521">NADP</keyword>
<dbReference type="PRINTS" id="PR00081">
    <property type="entry name" value="GDHRDH"/>
</dbReference>
<dbReference type="SUPFAM" id="SSF51735">
    <property type="entry name" value="NAD(P)-binding Rossmann-fold domains"/>
    <property type="match status" value="1"/>
</dbReference>
<keyword evidence="4" id="KW-1185">Reference proteome</keyword>
<dbReference type="Proteomes" id="UP000184499">
    <property type="component" value="Unassembled WGS sequence"/>
</dbReference>
<dbReference type="PANTHER" id="PTHR42760">
    <property type="entry name" value="SHORT-CHAIN DEHYDROGENASES/REDUCTASES FAMILY MEMBER"/>
    <property type="match status" value="1"/>
</dbReference>
<evidence type="ECO:0000256" key="1">
    <source>
        <dbReference type="ARBA" id="ARBA00006484"/>
    </source>
</evidence>
<dbReference type="PRINTS" id="PR00080">
    <property type="entry name" value="SDRFAMILY"/>
</dbReference>
<dbReference type="InterPro" id="IPR036291">
    <property type="entry name" value="NAD(P)-bd_dom_sf"/>
</dbReference>
<dbReference type="STRING" id="767769.A0A1L9U3C2"/>
<comment type="similarity">
    <text evidence="1">Belongs to the short-chain dehydrogenases/reductases (SDR) family.</text>
</comment>